<organism evidence="3 4">
    <name type="scientific">Caerostris darwini</name>
    <dbReference type="NCBI Taxonomy" id="1538125"/>
    <lineage>
        <taxon>Eukaryota</taxon>
        <taxon>Metazoa</taxon>
        <taxon>Ecdysozoa</taxon>
        <taxon>Arthropoda</taxon>
        <taxon>Chelicerata</taxon>
        <taxon>Arachnida</taxon>
        <taxon>Araneae</taxon>
        <taxon>Araneomorphae</taxon>
        <taxon>Entelegynae</taxon>
        <taxon>Araneoidea</taxon>
        <taxon>Araneidae</taxon>
        <taxon>Caerostris</taxon>
    </lineage>
</organism>
<keyword evidence="4" id="KW-1185">Reference proteome</keyword>
<evidence type="ECO:0000256" key="2">
    <source>
        <dbReference type="SAM" id="SignalP"/>
    </source>
</evidence>
<feature type="compositionally biased region" description="Basic and acidic residues" evidence="1">
    <location>
        <begin position="68"/>
        <end position="90"/>
    </location>
</feature>
<evidence type="ECO:0000313" key="3">
    <source>
        <dbReference type="EMBL" id="GIY14111.1"/>
    </source>
</evidence>
<accession>A0AAV4R1E4</accession>
<comment type="caution">
    <text evidence="3">The sequence shown here is derived from an EMBL/GenBank/DDBJ whole genome shotgun (WGS) entry which is preliminary data.</text>
</comment>
<evidence type="ECO:0000256" key="1">
    <source>
        <dbReference type="SAM" id="MobiDB-lite"/>
    </source>
</evidence>
<evidence type="ECO:0008006" key="5">
    <source>
        <dbReference type="Google" id="ProtNLM"/>
    </source>
</evidence>
<dbReference type="Proteomes" id="UP001054837">
    <property type="component" value="Unassembled WGS sequence"/>
</dbReference>
<name>A0AAV4R1E4_9ARAC</name>
<feature type="signal peptide" evidence="2">
    <location>
        <begin position="1"/>
        <end position="27"/>
    </location>
</feature>
<dbReference type="AlphaFoldDB" id="A0AAV4R1E4"/>
<proteinExistence type="predicted"/>
<sequence length="140" mass="15388">MNGFMLAVLRTMLLAQIVLVILSKMLASSSSSMRERCPRKTGHPPLRMPGNSEERFLQWHGDTGLLQDHSRHGDSAGGHEGHEGSRDRLHGAGQLPASALPQRPLPQHRHQVDGDPQFDGAVVGKLFPVCTRLLVKQGLY</sequence>
<reference evidence="3 4" key="1">
    <citation type="submission" date="2021-06" db="EMBL/GenBank/DDBJ databases">
        <title>Caerostris darwini draft genome.</title>
        <authorList>
            <person name="Kono N."/>
            <person name="Arakawa K."/>
        </authorList>
    </citation>
    <scope>NUCLEOTIDE SEQUENCE [LARGE SCALE GENOMIC DNA]</scope>
</reference>
<protein>
    <recommendedName>
        <fullName evidence="5">Secreted protein</fullName>
    </recommendedName>
</protein>
<keyword evidence="2" id="KW-0732">Signal</keyword>
<dbReference type="EMBL" id="BPLQ01005325">
    <property type="protein sequence ID" value="GIY14111.1"/>
    <property type="molecule type" value="Genomic_DNA"/>
</dbReference>
<feature type="region of interest" description="Disordered" evidence="1">
    <location>
        <begin position="30"/>
        <end position="111"/>
    </location>
</feature>
<feature type="chain" id="PRO_5044022593" description="Secreted protein" evidence="2">
    <location>
        <begin position="28"/>
        <end position="140"/>
    </location>
</feature>
<gene>
    <name evidence="3" type="ORF">CDAR_214371</name>
</gene>
<evidence type="ECO:0000313" key="4">
    <source>
        <dbReference type="Proteomes" id="UP001054837"/>
    </source>
</evidence>